<protein>
    <submittedName>
        <fullName evidence="1">Uncharacterized protein</fullName>
    </submittedName>
</protein>
<dbReference type="EMBL" id="CVTF01000104">
    <property type="protein sequence ID" value="CRY98521.1"/>
    <property type="molecule type" value="Genomic_DNA"/>
</dbReference>
<evidence type="ECO:0000313" key="2">
    <source>
        <dbReference type="Proteomes" id="UP000182715"/>
    </source>
</evidence>
<proteinExistence type="predicted"/>
<name>A0A0H5Q914_NEIMI</name>
<evidence type="ECO:0000313" key="1">
    <source>
        <dbReference type="EMBL" id="CRY98521.1"/>
    </source>
</evidence>
<feature type="non-terminal residue" evidence="1">
    <location>
        <position position="1"/>
    </location>
</feature>
<dbReference type="Proteomes" id="UP000182715">
    <property type="component" value="Unassembled WGS sequence"/>
</dbReference>
<accession>A0A0H5Q914</accession>
<organism evidence="1 2">
    <name type="scientific">Neisseria meningitidis serogroup B</name>
    <dbReference type="NCBI Taxonomy" id="491"/>
    <lineage>
        <taxon>Bacteria</taxon>
        <taxon>Pseudomonadati</taxon>
        <taxon>Pseudomonadota</taxon>
        <taxon>Betaproteobacteria</taxon>
        <taxon>Neisseriales</taxon>
        <taxon>Neisseriaceae</taxon>
        <taxon>Neisseria</taxon>
    </lineage>
</organism>
<dbReference type="AlphaFoldDB" id="A0A0H5Q914"/>
<sequence>VKKKCRLPKKTEKVFQAACTLVSFQSVNPVNDGLKTQNVTKKAAYTPIPRLLPVL</sequence>
<reference evidence="1 2" key="1">
    <citation type="submission" date="2014-11" db="EMBL/GenBank/DDBJ databases">
        <authorList>
            <person name="Diene M.Seydina."/>
        </authorList>
    </citation>
    <scope>NUCLEOTIDE SEQUENCE [LARGE SCALE GENOMIC DNA]</scope>
    <source>
        <strain evidence="1 2">Neisseria meningitidis CHUV</strain>
    </source>
</reference>